<sequence>MGIDGKGPYLAATGGDGDLALGVWQRRGVEELSDTLTPLDLHEQGSLAVVCKGQRQCSGDGGLAGAPLAGHHVQGDARPHRFSHGPSVIRICGWRASVHP</sequence>
<gene>
    <name evidence="1" type="ORF">UFOPK2810_01196</name>
</gene>
<reference evidence="1" key="1">
    <citation type="submission" date="2020-05" db="EMBL/GenBank/DDBJ databases">
        <authorList>
            <person name="Chiriac C."/>
            <person name="Salcher M."/>
            <person name="Ghai R."/>
            <person name="Kavagutti S V."/>
        </authorList>
    </citation>
    <scope>NUCLEOTIDE SEQUENCE</scope>
</reference>
<proteinExistence type="predicted"/>
<accession>A0A6J6UI31</accession>
<evidence type="ECO:0000313" key="1">
    <source>
        <dbReference type="EMBL" id="CAB4758187.1"/>
    </source>
</evidence>
<dbReference type="EMBL" id="CAEZYZ010000208">
    <property type="protein sequence ID" value="CAB4758187.1"/>
    <property type="molecule type" value="Genomic_DNA"/>
</dbReference>
<name>A0A6J6UI31_9ZZZZ</name>
<protein>
    <submittedName>
        <fullName evidence="1">Unannotated protein</fullName>
    </submittedName>
</protein>
<dbReference type="AlphaFoldDB" id="A0A6J6UI31"/>
<organism evidence="1">
    <name type="scientific">freshwater metagenome</name>
    <dbReference type="NCBI Taxonomy" id="449393"/>
    <lineage>
        <taxon>unclassified sequences</taxon>
        <taxon>metagenomes</taxon>
        <taxon>ecological metagenomes</taxon>
    </lineage>
</organism>